<dbReference type="RefSeq" id="WP_100535502.1">
    <property type="nucleotide sequence ID" value="NZ_CBDBYO010000048.1"/>
</dbReference>
<feature type="transmembrane region" description="Helical" evidence="1">
    <location>
        <begin position="181"/>
        <end position="204"/>
    </location>
</feature>
<keyword evidence="1" id="KW-1133">Transmembrane helix</keyword>
<feature type="transmembrane region" description="Helical" evidence="1">
    <location>
        <begin position="247"/>
        <end position="266"/>
    </location>
</feature>
<protein>
    <submittedName>
        <fullName evidence="3">Acyltransferase</fullName>
    </submittedName>
</protein>
<dbReference type="EMBL" id="PHRG01000009">
    <property type="protein sequence ID" value="PJO74544.1"/>
    <property type="molecule type" value="Genomic_DNA"/>
</dbReference>
<dbReference type="GO" id="GO:0016020">
    <property type="term" value="C:membrane"/>
    <property type="evidence" value="ECO:0007669"/>
    <property type="project" value="TreeGrafter"/>
</dbReference>
<name>A0A2H9YPF8_9GAMM</name>
<keyword evidence="1" id="KW-0812">Transmembrane</keyword>
<dbReference type="GO" id="GO:0016747">
    <property type="term" value="F:acyltransferase activity, transferring groups other than amino-acyl groups"/>
    <property type="evidence" value="ECO:0007669"/>
    <property type="project" value="InterPro"/>
</dbReference>
<evidence type="ECO:0000313" key="4">
    <source>
        <dbReference type="Proteomes" id="UP000243446"/>
    </source>
</evidence>
<dbReference type="PANTHER" id="PTHR23028:SF53">
    <property type="entry name" value="ACYL_TRANSF_3 DOMAIN-CONTAINING PROTEIN"/>
    <property type="match status" value="1"/>
</dbReference>
<keyword evidence="3" id="KW-0808">Transferase</keyword>
<evidence type="ECO:0000256" key="1">
    <source>
        <dbReference type="SAM" id="Phobius"/>
    </source>
</evidence>
<dbReference type="InterPro" id="IPR002656">
    <property type="entry name" value="Acyl_transf_3_dom"/>
</dbReference>
<dbReference type="AlphaFoldDB" id="A0A2H9YPF8"/>
<feature type="transmembrane region" description="Helical" evidence="1">
    <location>
        <begin position="278"/>
        <end position="295"/>
    </location>
</feature>
<proteinExistence type="predicted"/>
<feature type="transmembrane region" description="Helical" evidence="1">
    <location>
        <begin position="216"/>
        <end position="235"/>
    </location>
</feature>
<gene>
    <name evidence="3" type="ORF">CWI32_12865</name>
</gene>
<sequence>MIKPLTSLRMFFALFVFLSHLAFLKNDTHYANIFNSIFDEGFLGVSFFFILSGFILSYNYKEKFFRGNVSKKEFYISRLARVYPVHIATTAIVLLLTFSQSGQGWGYLIQHIFLIQSFFLEENIHFSLNSPSWSISDELFFYLLFPFAFLISEKIRSYIFIFYLIGILVLNMQLDKNQNHYWLYISPWVRFSDFLLGIILFDLYEKIKVNYSKMKIPTFVFESGAILLFILFFVFHSKIDISYRYSIYYWLPMATIILVFALSHVVNEKSIITKFLSNKYMVLAGEISFCFYLLHVLEIQVLNYIKKMFLFDIDLMLFSLIIFILTLIASFIMYKYIEKPLNRKMKKFLLEPSFKSKNYELNK</sequence>
<feature type="transmembrane region" description="Helical" evidence="1">
    <location>
        <begin position="315"/>
        <end position="337"/>
    </location>
</feature>
<feature type="transmembrane region" description="Helical" evidence="1">
    <location>
        <begin position="40"/>
        <end position="58"/>
    </location>
</feature>
<keyword evidence="1" id="KW-0472">Membrane</keyword>
<dbReference type="GO" id="GO:0009103">
    <property type="term" value="P:lipopolysaccharide biosynthetic process"/>
    <property type="evidence" value="ECO:0007669"/>
    <property type="project" value="TreeGrafter"/>
</dbReference>
<dbReference type="PANTHER" id="PTHR23028">
    <property type="entry name" value="ACETYLTRANSFERASE"/>
    <property type="match status" value="1"/>
</dbReference>
<dbReference type="Pfam" id="PF01757">
    <property type="entry name" value="Acyl_transf_3"/>
    <property type="match status" value="1"/>
</dbReference>
<evidence type="ECO:0000313" key="3">
    <source>
        <dbReference type="EMBL" id="PJO74544.1"/>
    </source>
</evidence>
<feature type="transmembrane region" description="Helical" evidence="1">
    <location>
        <begin position="79"/>
        <end position="98"/>
    </location>
</feature>
<dbReference type="InterPro" id="IPR050879">
    <property type="entry name" value="Acyltransferase_3"/>
</dbReference>
<dbReference type="Proteomes" id="UP000243446">
    <property type="component" value="Unassembled WGS sequence"/>
</dbReference>
<keyword evidence="3" id="KW-0012">Acyltransferase</keyword>
<reference evidence="3 4" key="1">
    <citation type="submission" date="2017-11" db="EMBL/GenBank/DDBJ databases">
        <title>Revising the taxonomy of the Acinetobacter lwoffii group: the description of Acinetobacter pseudolwoffii sp. nov. and emended description of Acinetobacter lwoffii.</title>
        <authorList>
            <person name="Nemec A."/>
            <person name="Radolfova-Krizova L."/>
        </authorList>
    </citation>
    <scope>NUCLEOTIDE SEQUENCE [LARGE SCALE GENOMIC DNA]</scope>
    <source>
        <strain evidence="3 4">ANC 5044</strain>
    </source>
</reference>
<accession>A0A2H9YPF8</accession>
<feature type="transmembrane region" description="Helical" evidence="1">
    <location>
        <begin position="140"/>
        <end position="169"/>
    </location>
</feature>
<evidence type="ECO:0000259" key="2">
    <source>
        <dbReference type="Pfam" id="PF01757"/>
    </source>
</evidence>
<comment type="caution">
    <text evidence="3">The sequence shown here is derived from an EMBL/GenBank/DDBJ whole genome shotgun (WGS) entry which is preliminary data.</text>
</comment>
<organism evidence="3 4">
    <name type="scientific">Acinetobacter pseudolwoffii</name>
    <dbReference type="NCBI Taxonomy" id="2053287"/>
    <lineage>
        <taxon>Bacteria</taxon>
        <taxon>Pseudomonadati</taxon>
        <taxon>Pseudomonadota</taxon>
        <taxon>Gammaproteobacteria</taxon>
        <taxon>Moraxellales</taxon>
        <taxon>Moraxellaceae</taxon>
        <taxon>Acinetobacter</taxon>
    </lineage>
</organism>
<feature type="domain" description="Acyltransferase 3" evidence="2">
    <location>
        <begin position="7"/>
        <end position="334"/>
    </location>
</feature>
<dbReference type="GeneID" id="97178187"/>